<comment type="caution">
    <text evidence="2">The sequence shown here is derived from an EMBL/GenBank/DDBJ whole genome shotgun (WGS) entry which is preliminary data.</text>
</comment>
<proteinExistence type="predicted"/>
<protein>
    <submittedName>
        <fullName evidence="2">Acyl-CoA synthetase</fullName>
    </submittedName>
</protein>
<evidence type="ECO:0000259" key="1">
    <source>
        <dbReference type="Pfam" id="PF00501"/>
    </source>
</evidence>
<dbReference type="EMBL" id="BBMN01000001">
    <property type="protein sequence ID" value="GAL02445.1"/>
    <property type="molecule type" value="Genomic_DNA"/>
</dbReference>
<dbReference type="InterPro" id="IPR042099">
    <property type="entry name" value="ANL_N_sf"/>
</dbReference>
<dbReference type="Gene3D" id="3.40.50.12780">
    <property type="entry name" value="N-terminal domain of ligase-like"/>
    <property type="match status" value="1"/>
</dbReference>
<dbReference type="Pfam" id="PF00501">
    <property type="entry name" value="AMP-binding"/>
    <property type="match status" value="1"/>
</dbReference>
<dbReference type="InterPro" id="IPR000873">
    <property type="entry name" value="AMP-dep_synth/lig_dom"/>
</dbReference>
<dbReference type="InterPro" id="IPR045851">
    <property type="entry name" value="AMP-bd_C_sf"/>
</dbReference>
<dbReference type="PANTHER" id="PTHR45398:SF1">
    <property type="entry name" value="ENZYME, PUTATIVE (JCVI)-RELATED"/>
    <property type="match status" value="1"/>
</dbReference>
<feature type="domain" description="AMP-dependent synthetase/ligase" evidence="1">
    <location>
        <begin position="35"/>
        <end position="315"/>
    </location>
</feature>
<dbReference type="eggNOG" id="COG0318">
    <property type="taxonomic scope" value="Bacteria"/>
</dbReference>
<dbReference type="Gene3D" id="3.30.300.30">
    <property type="match status" value="1"/>
</dbReference>
<dbReference type="SUPFAM" id="SSF56801">
    <property type="entry name" value="Acetyl-CoA synthetase-like"/>
    <property type="match status" value="1"/>
</dbReference>
<dbReference type="Proteomes" id="UP000029227">
    <property type="component" value="Unassembled WGS sequence"/>
</dbReference>
<reference evidence="2 3" key="1">
    <citation type="journal article" date="2014" name="Genome Announc.">
        <title>Draft Genome Sequences of Two Vibrionaceae Species, Vibrio ponticus C121 and Photobacterium aphoticum C119, Isolated as Coral Reef Microbiota.</title>
        <authorList>
            <person name="Al-saari N."/>
            <person name="Meirelles P.M."/>
            <person name="Mino S."/>
            <person name="Suda W."/>
            <person name="Oshima K."/>
            <person name="Hattori M."/>
            <person name="Ohkuma M."/>
            <person name="Thompson F.L."/>
            <person name="Gomez-Gil B."/>
            <person name="Sawabe T."/>
            <person name="Sawabe T."/>
        </authorList>
    </citation>
    <scope>NUCLEOTIDE SEQUENCE [LARGE SCALE GENOMIC DNA]</scope>
    <source>
        <strain evidence="2 3">JCM 19237</strain>
    </source>
</reference>
<sequence length="481" mass="53862">MNIEDCPMTTTHAHNMTPHHTVPFAPLQHLMVASRPDAYPVAFHGQACVTWSTWQADVYHLAEALRQHPAKRWALCFDDSYHFAVAFMAAAHADKHLILPGNHQPEALAELSPHFDALLHDRPHYAQLTCPQWTASALLSEQSPEQRDAPSTAQPVFGELCLSALPLTLFTSGSSGTPKAIEKTLAELAAEVEHHERTWGVTLAGSRIVSTVSHQHIYGLLFRILWPLCAGRVFARQDLVYPEQVIAQAEADTTLVTSPALLKRLSDEQCDRAYRAVYSSGGPLSFDAAQSSQRLFAQWPVEVYGSTETGGIAHRQQTDPQIPWQVFDVIEATVNAERCLRIRSPFVDAGQWYQTSDQCQLLAERQFILQGRVDRVVKIEEKRISLTEVEARLCQLPWVDEAAVLVLEDARRVSLGAVLTLTQEGEAELIRLGKGAFWLALRQALRSWLEPVGIPRRFRVVAEIPLNSQGKRLMRDLEQLF</sequence>
<evidence type="ECO:0000313" key="2">
    <source>
        <dbReference type="EMBL" id="GAL02445.1"/>
    </source>
</evidence>
<gene>
    <name evidence="2" type="ORF">JCM19237_5338</name>
</gene>
<organism evidence="2 3">
    <name type="scientific">Photobacterium aphoticum</name>
    <dbReference type="NCBI Taxonomy" id="754436"/>
    <lineage>
        <taxon>Bacteria</taxon>
        <taxon>Pseudomonadati</taxon>
        <taxon>Pseudomonadota</taxon>
        <taxon>Gammaproteobacteria</taxon>
        <taxon>Vibrionales</taxon>
        <taxon>Vibrionaceae</taxon>
        <taxon>Photobacterium</taxon>
    </lineage>
</organism>
<dbReference type="PANTHER" id="PTHR45398">
    <property type="match status" value="1"/>
</dbReference>
<dbReference type="AlphaFoldDB" id="A0A090QH41"/>
<dbReference type="STRING" id="754436.JCM19237_5338"/>
<name>A0A090QH41_9GAMM</name>
<accession>A0A090QH41</accession>
<evidence type="ECO:0000313" key="3">
    <source>
        <dbReference type="Proteomes" id="UP000029227"/>
    </source>
</evidence>